<keyword evidence="2" id="KW-0560">Oxidoreductase</keyword>
<gene>
    <name evidence="5" type="ORF">Ate02nite_05180</name>
</gene>
<feature type="domain" description="Transketolase-like pyrimidine-binding" evidence="4">
    <location>
        <begin position="4"/>
        <end position="179"/>
    </location>
</feature>
<sequence length="336" mass="35727">MAGERVVEALNRGLHDLLGRDPGTLLLGEDVLDPYGGAFRATKGLSTRFPDQVLSTPISENGIVGVANGLALAGHRVLVEVMFGDFLLLAFDQIVNFAAKSVSMYGRRVPLRTVVRCPVGGGRGYGPTHSQNPQKHLIGVPHLALAEMSAFHDPRHVLADLLDRGDPAVFFEDKILYTQPARGEGRIDQLWAAELPAGPLGPAVLTMGRPESTDCLIICPGGVADRAMRAGAELLLRHELETQIIVPSRLWPFDAKPVLDAAGRAAVVCVVEDGPAGGGWGAAVAHELHTALWGQLSRPVVTVAAEPEVIPAAPHLEETVRVGPAKIVTAVWEATR</sequence>
<evidence type="ECO:0000313" key="5">
    <source>
        <dbReference type="EMBL" id="GIF17788.1"/>
    </source>
</evidence>
<dbReference type="Gene3D" id="3.40.50.970">
    <property type="match status" value="1"/>
</dbReference>
<dbReference type="RefSeq" id="WP_239147066.1">
    <property type="nucleotide sequence ID" value="NZ_BOMY01000002.1"/>
</dbReference>
<dbReference type="AlphaFoldDB" id="A0A919NGJ0"/>
<dbReference type="InterPro" id="IPR009014">
    <property type="entry name" value="Transketo_C/PFOR_II"/>
</dbReference>
<dbReference type="SMART" id="SM00861">
    <property type="entry name" value="Transket_pyr"/>
    <property type="match status" value="1"/>
</dbReference>
<evidence type="ECO:0000256" key="3">
    <source>
        <dbReference type="ARBA" id="ARBA00023052"/>
    </source>
</evidence>
<dbReference type="GO" id="GO:0016491">
    <property type="term" value="F:oxidoreductase activity"/>
    <property type="evidence" value="ECO:0007669"/>
    <property type="project" value="UniProtKB-KW"/>
</dbReference>
<comment type="caution">
    <text evidence="5">The sequence shown here is derived from an EMBL/GenBank/DDBJ whole genome shotgun (WGS) entry which is preliminary data.</text>
</comment>
<dbReference type="InterPro" id="IPR029061">
    <property type="entry name" value="THDP-binding"/>
</dbReference>
<comment type="cofactor">
    <cofactor evidence="1">
        <name>thiamine diphosphate</name>
        <dbReference type="ChEBI" id="CHEBI:58937"/>
    </cofactor>
</comment>
<dbReference type="Proteomes" id="UP000623608">
    <property type="component" value="Unassembled WGS sequence"/>
</dbReference>
<evidence type="ECO:0000259" key="4">
    <source>
        <dbReference type="SMART" id="SM00861"/>
    </source>
</evidence>
<evidence type="ECO:0000256" key="2">
    <source>
        <dbReference type="ARBA" id="ARBA00023002"/>
    </source>
</evidence>
<dbReference type="InterPro" id="IPR005475">
    <property type="entry name" value="Transketolase-like_Pyr-bd"/>
</dbReference>
<evidence type="ECO:0000313" key="6">
    <source>
        <dbReference type="Proteomes" id="UP000623608"/>
    </source>
</evidence>
<accession>A0A919NGJ0</accession>
<organism evidence="5 6">
    <name type="scientific">Paractinoplanes tereljensis</name>
    <dbReference type="NCBI Taxonomy" id="571912"/>
    <lineage>
        <taxon>Bacteria</taxon>
        <taxon>Bacillati</taxon>
        <taxon>Actinomycetota</taxon>
        <taxon>Actinomycetes</taxon>
        <taxon>Micromonosporales</taxon>
        <taxon>Micromonosporaceae</taxon>
        <taxon>Paractinoplanes</taxon>
    </lineage>
</organism>
<keyword evidence="3" id="KW-0786">Thiamine pyrophosphate</keyword>
<dbReference type="InterPro" id="IPR033248">
    <property type="entry name" value="Transketolase_C"/>
</dbReference>
<dbReference type="GO" id="GO:0000287">
    <property type="term" value="F:magnesium ion binding"/>
    <property type="evidence" value="ECO:0007669"/>
    <property type="project" value="UniProtKB-ARBA"/>
</dbReference>
<evidence type="ECO:0000256" key="1">
    <source>
        <dbReference type="ARBA" id="ARBA00001964"/>
    </source>
</evidence>
<dbReference type="PANTHER" id="PTHR43257:SF2">
    <property type="entry name" value="PYRUVATE DEHYDROGENASE E1 COMPONENT SUBUNIT BETA"/>
    <property type="match status" value="1"/>
</dbReference>
<proteinExistence type="predicted"/>
<reference evidence="5" key="1">
    <citation type="submission" date="2021-01" db="EMBL/GenBank/DDBJ databases">
        <title>Whole genome shotgun sequence of Actinoplanes tereljensis NBRC 105297.</title>
        <authorList>
            <person name="Komaki H."/>
            <person name="Tamura T."/>
        </authorList>
    </citation>
    <scope>NUCLEOTIDE SEQUENCE</scope>
    <source>
        <strain evidence="5">NBRC 105297</strain>
    </source>
</reference>
<dbReference type="Gene3D" id="3.40.50.920">
    <property type="match status" value="1"/>
</dbReference>
<keyword evidence="5" id="KW-0670">Pyruvate</keyword>
<dbReference type="PANTHER" id="PTHR43257">
    <property type="entry name" value="PYRUVATE DEHYDROGENASE E1 COMPONENT BETA SUBUNIT"/>
    <property type="match status" value="1"/>
</dbReference>
<protein>
    <submittedName>
        <fullName evidence="5">Pyruvate dehydrogenase</fullName>
    </submittedName>
</protein>
<keyword evidence="6" id="KW-1185">Reference proteome</keyword>
<dbReference type="Pfam" id="PF02780">
    <property type="entry name" value="Transketolase_C"/>
    <property type="match status" value="1"/>
</dbReference>
<dbReference type="Pfam" id="PF02779">
    <property type="entry name" value="Transket_pyr"/>
    <property type="match status" value="1"/>
</dbReference>
<dbReference type="EMBL" id="BOMY01000002">
    <property type="protein sequence ID" value="GIF17788.1"/>
    <property type="molecule type" value="Genomic_DNA"/>
</dbReference>
<dbReference type="SUPFAM" id="SSF52922">
    <property type="entry name" value="TK C-terminal domain-like"/>
    <property type="match status" value="1"/>
</dbReference>
<name>A0A919NGJ0_9ACTN</name>
<dbReference type="SUPFAM" id="SSF52518">
    <property type="entry name" value="Thiamin diphosphate-binding fold (THDP-binding)"/>
    <property type="match status" value="1"/>
</dbReference>